<accession>A0A9P4UKX0</accession>
<proteinExistence type="predicted"/>
<sequence>MLRHLPDLAVEIACHLATASLERSDVELGGMEARYRCPSDCSNPRASVLPIEQISVDENMSYPCYHCHRNFKAQEWLKGKVESAMEIVAGPRRSSH</sequence>
<gene>
    <name evidence="1" type="ORF">K431DRAFT_289143</name>
</gene>
<organism evidence="1 2">
    <name type="scientific">Polychaeton citri CBS 116435</name>
    <dbReference type="NCBI Taxonomy" id="1314669"/>
    <lineage>
        <taxon>Eukaryota</taxon>
        <taxon>Fungi</taxon>
        <taxon>Dikarya</taxon>
        <taxon>Ascomycota</taxon>
        <taxon>Pezizomycotina</taxon>
        <taxon>Dothideomycetes</taxon>
        <taxon>Dothideomycetidae</taxon>
        <taxon>Capnodiales</taxon>
        <taxon>Capnodiaceae</taxon>
        <taxon>Polychaeton</taxon>
    </lineage>
</organism>
<dbReference type="AlphaFoldDB" id="A0A9P4UKX0"/>
<dbReference type="Proteomes" id="UP000799441">
    <property type="component" value="Unassembled WGS sequence"/>
</dbReference>
<evidence type="ECO:0000313" key="2">
    <source>
        <dbReference type="Proteomes" id="UP000799441"/>
    </source>
</evidence>
<evidence type="ECO:0000313" key="1">
    <source>
        <dbReference type="EMBL" id="KAF2716746.1"/>
    </source>
</evidence>
<keyword evidence="2" id="KW-1185">Reference proteome</keyword>
<dbReference type="EMBL" id="MU003863">
    <property type="protein sequence ID" value="KAF2716746.1"/>
    <property type="molecule type" value="Genomic_DNA"/>
</dbReference>
<reference evidence="1" key="1">
    <citation type="journal article" date="2020" name="Stud. Mycol.">
        <title>101 Dothideomycetes genomes: a test case for predicting lifestyles and emergence of pathogens.</title>
        <authorList>
            <person name="Haridas S."/>
            <person name="Albert R."/>
            <person name="Binder M."/>
            <person name="Bloem J."/>
            <person name="Labutti K."/>
            <person name="Salamov A."/>
            <person name="Andreopoulos B."/>
            <person name="Baker S."/>
            <person name="Barry K."/>
            <person name="Bills G."/>
            <person name="Bluhm B."/>
            <person name="Cannon C."/>
            <person name="Castanera R."/>
            <person name="Culley D."/>
            <person name="Daum C."/>
            <person name="Ezra D."/>
            <person name="Gonzalez J."/>
            <person name="Henrissat B."/>
            <person name="Kuo A."/>
            <person name="Liang C."/>
            <person name="Lipzen A."/>
            <person name="Lutzoni F."/>
            <person name="Magnuson J."/>
            <person name="Mondo S."/>
            <person name="Nolan M."/>
            <person name="Ohm R."/>
            <person name="Pangilinan J."/>
            <person name="Park H.-J."/>
            <person name="Ramirez L."/>
            <person name="Alfaro M."/>
            <person name="Sun H."/>
            <person name="Tritt A."/>
            <person name="Yoshinaga Y."/>
            <person name="Zwiers L.-H."/>
            <person name="Turgeon B."/>
            <person name="Goodwin S."/>
            <person name="Spatafora J."/>
            <person name="Crous P."/>
            <person name="Grigoriev I."/>
        </authorList>
    </citation>
    <scope>NUCLEOTIDE SEQUENCE</scope>
    <source>
        <strain evidence="1">CBS 116435</strain>
    </source>
</reference>
<name>A0A9P4UKX0_9PEZI</name>
<protein>
    <submittedName>
        <fullName evidence="1">Uncharacterized protein</fullName>
    </submittedName>
</protein>
<comment type="caution">
    <text evidence="1">The sequence shown here is derived from an EMBL/GenBank/DDBJ whole genome shotgun (WGS) entry which is preliminary data.</text>
</comment>